<proteinExistence type="predicted"/>
<dbReference type="KEGG" id="pis:Pisl_0521"/>
<protein>
    <recommendedName>
        <fullName evidence="1">Calcineurin-like phosphoesterase domain-containing protein</fullName>
    </recommendedName>
</protein>
<evidence type="ECO:0000313" key="3">
    <source>
        <dbReference type="Proteomes" id="UP000002595"/>
    </source>
</evidence>
<organism evidence="2 3">
    <name type="scientific">Pyrobaculum islandicum (strain DSM 4184 / JCM 9189 / GEO3)</name>
    <dbReference type="NCBI Taxonomy" id="384616"/>
    <lineage>
        <taxon>Archaea</taxon>
        <taxon>Thermoproteota</taxon>
        <taxon>Thermoprotei</taxon>
        <taxon>Thermoproteales</taxon>
        <taxon>Thermoproteaceae</taxon>
        <taxon>Pyrobaculum</taxon>
    </lineage>
</organism>
<dbReference type="InterPro" id="IPR024654">
    <property type="entry name" value="Calcineurin-like_PHP_lpxH"/>
</dbReference>
<dbReference type="EMBL" id="CP000504">
    <property type="protein sequence ID" value="ABL87699.1"/>
    <property type="molecule type" value="Genomic_DNA"/>
</dbReference>
<gene>
    <name evidence="2" type="ordered locus">Pisl_0521</name>
</gene>
<sequence length="199" mass="23049">MIFFGDVHIGSRYSKIQELVKCLRATYVEEVVITGDLFENQYRRVSYDEAIKLIRRAMGILQIQPRRLYISFSKSSHDPQLPGPLITKIGDTEVFAYNGEVFIEGPQKIVVTHGDRAIRSGVLAYFIDLVRRGQLGRWLRRELALSDEVWLVYGHSHVPYVNEQEKILNPGSWKIYGVRRIRGNIYQLPYPKPLCQPDL</sequence>
<dbReference type="Proteomes" id="UP000002595">
    <property type="component" value="Chromosome"/>
</dbReference>
<dbReference type="GeneID" id="4618069"/>
<dbReference type="InterPro" id="IPR029052">
    <property type="entry name" value="Metallo-depent_PP-like"/>
</dbReference>
<dbReference type="AlphaFoldDB" id="A1RRW7"/>
<accession>A1RRW7</accession>
<evidence type="ECO:0000313" key="2">
    <source>
        <dbReference type="EMBL" id="ABL87699.1"/>
    </source>
</evidence>
<dbReference type="RefSeq" id="WP_011762276.1">
    <property type="nucleotide sequence ID" value="NC_008701.1"/>
</dbReference>
<dbReference type="OrthoDB" id="28355at2157"/>
<feature type="domain" description="Calcineurin-like phosphoesterase" evidence="1">
    <location>
        <begin position="2"/>
        <end position="175"/>
    </location>
</feature>
<dbReference type="SUPFAM" id="SSF56300">
    <property type="entry name" value="Metallo-dependent phosphatases"/>
    <property type="match status" value="1"/>
</dbReference>
<dbReference type="Gene3D" id="3.60.21.10">
    <property type="match status" value="1"/>
</dbReference>
<dbReference type="Pfam" id="PF12850">
    <property type="entry name" value="Metallophos_2"/>
    <property type="match status" value="1"/>
</dbReference>
<keyword evidence="3" id="KW-1185">Reference proteome</keyword>
<dbReference type="HOGENOM" id="CLU_1381455_0_0_2"/>
<reference evidence="2" key="1">
    <citation type="submission" date="2006-12" db="EMBL/GenBank/DDBJ databases">
        <title>Complete sequence of Pyrobaculum islandicum DSM 4184.</title>
        <authorList>
            <person name="Copeland A."/>
            <person name="Lucas S."/>
            <person name="Lapidus A."/>
            <person name="Barry K."/>
            <person name="Detter J.C."/>
            <person name="Glavina del Rio T."/>
            <person name="Dalin E."/>
            <person name="Tice H."/>
            <person name="Pitluck S."/>
            <person name="Meincke L."/>
            <person name="Brettin T."/>
            <person name="Bruce D."/>
            <person name="Han C."/>
            <person name="Tapia R."/>
            <person name="Gilna P."/>
            <person name="Schmutz J."/>
            <person name="Larimer F."/>
            <person name="Land M."/>
            <person name="Hauser L."/>
            <person name="Kyrpides N."/>
            <person name="Mikhailova N."/>
            <person name="Cozen A.E."/>
            <person name="Fitz-Gibbon S.T."/>
            <person name="House C.H."/>
            <person name="Saltikov C."/>
            <person name="Lowe T."/>
            <person name="Richardson P."/>
        </authorList>
    </citation>
    <scope>NUCLEOTIDE SEQUENCE [LARGE SCALE GENOMIC DNA]</scope>
    <source>
        <strain evidence="2">DSM 4184</strain>
    </source>
</reference>
<evidence type="ECO:0000259" key="1">
    <source>
        <dbReference type="Pfam" id="PF12850"/>
    </source>
</evidence>
<dbReference type="eggNOG" id="arCOG05666">
    <property type="taxonomic scope" value="Archaea"/>
</dbReference>
<name>A1RRW7_PYRIL</name>